<accession>A0A5E4R9L0</accession>
<gene>
    <name evidence="2" type="ORF">LSINAPIS_LOCUS15399</name>
</gene>
<dbReference type="EMBL" id="FZQP02007047">
    <property type="protein sequence ID" value="VVD05953.1"/>
    <property type="molecule type" value="Genomic_DNA"/>
</dbReference>
<evidence type="ECO:0008006" key="4">
    <source>
        <dbReference type="Google" id="ProtNLM"/>
    </source>
</evidence>
<feature type="signal peptide" evidence="1">
    <location>
        <begin position="1"/>
        <end position="19"/>
    </location>
</feature>
<reference evidence="2 3" key="1">
    <citation type="submission" date="2017-07" db="EMBL/GenBank/DDBJ databases">
        <authorList>
            <person name="Talla V."/>
            <person name="Backstrom N."/>
        </authorList>
    </citation>
    <scope>NUCLEOTIDE SEQUENCE [LARGE SCALE GENOMIC DNA]</scope>
</reference>
<sequence>MRSLILTTVALACLASVMALTDIPGCKEACPQNVAVVCGRVGNKVYAFRNRCYLPCFHATFVANWPCKVSNDAEVGSVTLSGEDSGQDSGAVTTN</sequence>
<dbReference type="AlphaFoldDB" id="A0A5E4R9L0"/>
<evidence type="ECO:0000313" key="3">
    <source>
        <dbReference type="Proteomes" id="UP000324832"/>
    </source>
</evidence>
<keyword evidence="3" id="KW-1185">Reference proteome</keyword>
<evidence type="ECO:0000313" key="2">
    <source>
        <dbReference type="EMBL" id="VVD05953.1"/>
    </source>
</evidence>
<keyword evidence="1" id="KW-0732">Signal</keyword>
<name>A0A5E4R9L0_9NEOP</name>
<evidence type="ECO:0000256" key="1">
    <source>
        <dbReference type="SAM" id="SignalP"/>
    </source>
</evidence>
<protein>
    <recommendedName>
        <fullName evidence="4">Kazal-like domain-containing protein</fullName>
    </recommendedName>
</protein>
<organism evidence="2 3">
    <name type="scientific">Leptidea sinapis</name>
    <dbReference type="NCBI Taxonomy" id="189913"/>
    <lineage>
        <taxon>Eukaryota</taxon>
        <taxon>Metazoa</taxon>
        <taxon>Ecdysozoa</taxon>
        <taxon>Arthropoda</taxon>
        <taxon>Hexapoda</taxon>
        <taxon>Insecta</taxon>
        <taxon>Pterygota</taxon>
        <taxon>Neoptera</taxon>
        <taxon>Endopterygota</taxon>
        <taxon>Lepidoptera</taxon>
        <taxon>Glossata</taxon>
        <taxon>Ditrysia</taxon>
        <taxon>Papilionoidea</taxon>
        <taxon>Pieridae</taxon>
        <taxon>Dismorphiinae</taxon>
        <taxon>Leptidea</taxon>
    </lineage>
</organism>
<proteinExistence type="predicted"/>
<feature type="chain" id="PRO_5023141562" description="Kazal-like domain-containing protein" evidence="1">
    <location>
        <begin position="20"/>
        <end position="95"/>
    </location>
</feature>
<dbReference type="Proteomes" id="UP000324832">
    <property type="component" value="Unassembled WGS sequence"/>
</dbReference>